<feature type="domain" description="NAD(P)-binding" evidence="3">
    <location>
        <begin position="346"/>
        <end position="443"/>
    </location>
</feature>
<dbReference type="Pfam" id="PF13460">
    <property type="entry name" value="NAD_binding_10"/>
    <property type="match status" value="1"/>
</dbReference>
<dbReference type="InterPro" id="IPR008030">
    <property type="entry name" value="NmrA-like"/>
</dbReference>
<dbReference type="Gene3D" id="3.40.50.720">
    <property type="entry name" value="NAD(P)-binding Rossmann-like Domain"/>
    <property type="match status" value="2"/>
</dbReference>
<dbReference type="InterPro" id="IPR008979">
    <property type="entry name" value="Galactose-bd-like_sf"/>
</dbReference>
<dbReference type="Pfam" id="PF08547">
    <property type="entry name" value="CIA30"/>
    <property type="match status" value="1"/>
</dbReference>
<proteinExistence type="predicted"/>
<dbReference type="EMBL" id="NBIV01000007">
    <property type="protein sequence ID" value="PXF49230.1"/>
    <property type="molecule type" value="Genomic_DNA"/>
</dbReference>
<dbReference type="InterPro" id="IPR016040">
    <property type="entry name" value="NAD(P)-bd_dom"/>
</dbReference>
<dbReference type="PANTHER" id="PTHR15020">
    <property type="entry name" value="FLAVIN REDUCTASE-RELATED"/>
    <property type="match status" value="1"/>
</dbReference>
<dbReference type="OrthoDB" id="10254221at2759"/>
<gene>
    <name evidence="4" type="ORF">BWQ96_01019</name>
</gene>
<evidence type="ECO:0000259" key="2">
    <source>
        <dbReference type="Pfam" id="PF08547"/>
    </source>
</evidence>
<evidence type="ECO:0000259" key="3">
    <source>
        <dbReference type="Pfam" id="PF13460"/>
    </source>
</evidence>
<evidence type="ECO:0000313" key="5">
    <source>
        <dbReference type="Proteomes" id="UP000247409"/>
    </source>
</evidence>
<dbReference type="InterPro" id="IPR036291">
    <property type="entry name" value="NAD(P)-bd_dom_sf"/>
</dbReference>
<reference evidence="4 5" key="1">
    <citation type="journal article" date="2018" name="Mol. Biol. Evol.">
        <title>Analysis of the draft genome of the red seaweed Gracilariopsis chorda provides insights into genome size evolution in Rhodophyta.</title>
        <authorList>
            <person name="Lee J."/>
            <person name="Yang E.C."/>
            <person name="Graf L."/>
            <person name="Yang J.H."/>
            <person name="Qiu H."/>
            <person name="Zel Zion U."/>
            <person name="Chan C.X."/>
            <person name="Stephens T.G."/>
            <person name="Weber A.P.M."/>
            <person name="Boo G.H."/>
            <person name="Boo S.M."/>
            <person name="Kim K.M."/>
            <person name="Shin Y."/>
            <person name="Jung M."/>
            <person name="Lee S.J."/>
            <person name="Yim H.S."/>
            <person name="Lee J.H."/>
            <person name="Bhattacharya D."/>
            <person name="Yoon H.S."/>
        </authorList>
    </citation>
    <scope>NUCLEOTIDE SEQUENCE [LARGE SCALE GENOMIC DNA]</scope>
    <source>
        <strain evidence="4 5">SKKU-2015</strain>
        <tissue evidence="4">Whole body</tissue>
    </source>
</reference>
<dbReference type="STRING" id="448386.A0A2V3J7E6"/>
<evidence type="ECO:0008006" key="6">
    <source>
        <dbReference type="Google" id="ProtNLM"/>
    </source>
</evidence>
<dbReference type="Pfam" id="PF05368">
    <property type="entry name" value="NmrA"/>
    <property type="match status" value="1"/>
</dbReference>
<sequence length="479" mass="53324">MGRPRASADPPKPPKNIFTAARDFLSGIRRATGLTPDSSEELFDLDRTQLFEDSDQPPEVLVVGATGETGRIIVRKLVLRGYNVRVLVRNLYSSTLDLLGTGVSFVKGSLDDYDSLLEATGDVDKVICAVGARNLEDAELVEYEGVSNLIRAFHDSRVQYYGRSEATKRTLFNFGNEEHLAKWKRVVPSEGFDGARPPRVNFQMTGPSRVAFMGHVYSTYSGQAEIRTVPARVNLRGFSGFVLRCIGDGKNFFLVLRTSESVKNGVEYVAELKSHMNKWESVRIALSSFKPFDMKDGTKRRDAPQLDRGDIRQIAIQYRKPVVLPEKDDGRFYLGVDYLKVYRTQEQPDFVLVSCASVTARDFSELDEGGLRMAAKDDVTAWKYLAENRLRNSGLTYCIVRPGSFTDQPGGNKAIMLEQDGDVSGAISRADVAEICVKSLLDPRACNVTFDAFESMYAPSAMLPREDVSSMLGRLRPNT</sequence>
<comment type="caution">
    <text evidence="4">The sequence shown here is derived from an EMBL/GenBank/DDBJ whole genome shotgun (WGS) entry which is preliminary data.</text>
</comment>
<dbReference type="SUPFAM" id="SSF49785">
    <property type="entry name" value="Galactose-binding domain-like"/>
    <property type="match status" value="1"/>
</dbReference>
<feature type="domain" description="NmrA-like" evidence="1">
    <location>
        <begin position="60"/>
        <end position="156"/>
    </location>
</feature>
<dbReference type="InterPro" id="IPR013857">
    <property type="entry name" value="NADH-UbQ_OxRdtase-assoc_prot30"/>
</dbReference>
<evidence type="ECO:0000259" key="1">
    <source>
        <dbReference type="Pfam" id="PF05368"/>
    </source>
</evidence>
<dbReference type="AlphaFoldDB" id="A0A2V3J7E6"/>
<dbReference type="Proteomes" id="UP000247409">
    <property type="component" value="Unassembled WGS sequence"/>
</dbReference>
<evidence type="ECO:0000313" key="4">
    <source>
        <dbReference type="EMBL" id="PXF49230.1"/>
    </source>
</evidence>
<protein>
    <recommendedName>
        <fullName evidence="6">NAD(P)-binding domain-containing protein</fullName>
    </recommendedName>
</protein>
<accession>A0A2V3J7E6</accession>
<keyword evidence="5" id="KW-1185">Reference proteome</keyword>
<name>A0A2V3J7E6_9FLOR</name>
<feature type="domain" description="NADH:ubiquinone oxidoreductase intermediate-associated protein 30" evidence="2">
    <location>
        <begin position="173"/>
        <end position="335"/>
    </location>
</feature>
<dbReference type="PANTHER" id="PTHR15020:SF47">
    <property type="entry name" value="NAD(P)-BINDING DOMAIN-CONTAINING PROTEIN"/>
    <property type="match status" value="1"/>
</dbReference>
<organism evidence="4 5">
    <name type="scientific">Gracilariopsis chorda</name>
    <dbReference type="NCBI Taxonomy" id="448386"/>
    <lineage>
        <taxon>Eukaryota</taxon>
        <taxon>Rhodophyta</taxon>
        <taxon>Florideophyceae</taxon>
        <taxon>Rhodymeniophycidae</taxon>
        <taxon>Gracilariales</taxon>
        <taxon>Gracilariaceae</taxon>
        <taxon>Gracilariopsis</taxon>
    </lineage>
</organism>
<dbReference type="SUPFAM" id="SSF51735">
    <property type="entry name" value="NAD(P)-binding Rossmann-fold domains"/>
    <property type="match status" value="1"/>
</dbReference>